<dbReference type="AlphaFoldDB" id="A0AA86NP09"/>
<proteinExistence type="predicted"/>
<dbReference type="Proteomes" id="UP001642409">
    <property type="component" value="Unassembled WGS sequence"/>
</dbReference>
<reference evidence="1" key="1">
    <citation type="submission" date="2023-06" db="EMBL/GenBank/DDBJ databases">
        <authorList>
            <person name="Kurt Z."/>
        </authorList>
    </citation>
    <scope>NUCLEOTIDE SEQUENCE</scope>
</reference>
<name>A0AA86NP09_9EUKA</name>
<dbReference type="EMBL" id="CAXDID020000698">
    <property type="protein sequence ID" value="CAL6110912.1"/>
    <property type="molecule type" value="Genomic_DNA"/>
</dbReference>
<dbReference type="EMBL" id="CATOUU010000256">
    <property type="protein sequence ID" value="CAI9922606.1"/>
    <property type="molecule type" value="Genomic_DNA"/>
</dbReference>
<evidence type="ECO:0000313" key="2">
    <source>
        <dbReference type="EMBL" id="CAL6110912.1"/>
    </source>
</evidence>
<reference evidence="2 3" key="2">
    <citation type="submission" date="2024-07" db="EMBL/GenBank/DDBJ databases">
        <authorList>
            <person name="Akdeniz Z."/>
        </authorList>
    </citation>
    <scope>NUCLEOTIDE SEQUENCE [LARGE SCALE GENOMIC DNA]</scope>
</reference>
<gene>
    <name evidence="1" type="ORF">HINF_LOCUS10251</name>
    <name evidence="2" type="ORF">HINF_LOCUS76143</name>
</gene>
<sequence length="118" mass="12996">MAKKQGKIENSLDLPQASRSQQGGLSCLEHLEALAALILLTDSSLVLLPRSLSAALLRSLSLLFSLLYFPQRKSKLTLDLRPPSSNPGRKMRLLPLQKHVLSKITKKQGKAGFRLVLP</sequence>
<accession>A0AA86NP09</accession>
<comment type="caution">
    <text evidence="1">The sequence shown here is derived from an EMBL/GenBank/DDBJ whole genome shotgun (WGS) entry which is preliminary data.</text>
</comment>
<keyword evidence="3" id="KW-1185">Reference proteome</keyword>
<protein>
    <submittedName>
        <fullName evidence="2">Hypothetical_protein</fullName>
    </submittedName>
</protein>
<evidence type="ECO:0000313" key="1">
    <source>
        <dbReference type="EMBL" id="CAI9922606.1"/>
    </source>
</evidence>
<organism evidence="1">
    <name type="scientific">Hexamita inflata</name>
    <dbReference type="NCBI Taxonomy" id="28002"/>
    <lineage>
        <taxon>Eukaryota</taxon>
        <taxon>Metamonada</taxon>
        <taxon>Diplomonadida</taxon>
        <taxon>Hexamitidae</taxon>
        <taxon>Hexamitinae</taxon>
        <taxon>Hexamita</taxon>
    </lineage>
</organism>
<evidence type="ECO:0000313" key="3">
    <source>
        <dbReference type="Proteomes" id="UP001642409"/>
    </source>
</evidence>